<keyword evidence="3" id="KW-1185">Reference proteome</keyword>
<evidence type="ECO:0000313" key="3">
    <source>
        <dbReference type="Proteomes" id="UP001239462"/>
    </source>
</evidence>
<keyword evidence="1" id="KW-1133">Transmembrane helix</keyword>
<feature type="transmembrane region" description="Helical" evidence="1">
    <location>
        <begin position="192"/>
        <end position="214"/>
    </location>
</feature>
<keyword evidence="1" id="KW-0812">Transmembrane</keyword>
<dbReference type="RefSeq" id="WP_200836639.1">
    <property type="nucleotide sequence ID" value="NZ_CP141221.1"/>
</dbReference>
<feature type="transmembrane region" description="Helical" evidence="1">
    <location>
        <begin position="369"/>
        <end position="390"/>
    </location>
</feature>
<dbReference type="EMBL" id="JASZZN010000028">
    <property type="protein sequence ID" value="MDM4018937.1"/>
    <property type="molecule type" value="Genomic_DNA"/>
</dbReference>
<feature type="transmembrane region" description="Helical" evidence="1">
    <location>
        <begin position="402"/>
        <end position="419"/>
    </location>
</feature>
<evidence type="ECO:0000313" key="2">
    <source>
        <dbReference type="EMBL" id="MDM4018937.1"/>
    </source>
</evidence>
<feature type="transmembrane region" description="Helical" evidence="1">
    <location>
        <begin position="221"/>
        <end position="237"/>
    </location>
</feature>
<proteinExistence type="predicted"/>
<feature type="transmembrane region" description="Helical" evidence="1">
    <location>
        <begin position="142"/>
        <end position="160"/>
    </location>
</feature>
<gene>
    <name evidence="2" type="ORF">QTN89_26020</name>
</gene>
<organism evidence="2 3">
    <name type="scientific">Roseiconus lacunae</name>
    <dbReference type="NCBI Taxonomy" id="2605694"/>
    <lineage>
        <taxon>Bacteria</taxon>
        <taxon>Pseudomonadati</taxon>
        <taxon>Planctomycetota</taxon>
        <taxon>Planctomycetia</taxon>
        <taxon>Pirellulales</taxon>
        <taxon>Pirellulaceae</taxon>
        <taxon>Roseiconus</taxon>
    </lineage>
</organism>
<feature type="transmembrane region" description="Helical" evidence="1">
    <location>
        <begin position="81"/>
        <end position="103"/>
    </location>
</feature>
<name>A0ABT7PR01_9BACT</name>
<keyword evidence="1" id="KW-0472">Membrane</keyword>
<feature type="transmembrane region" description="Helical" evidence="1">
    <location>
        <begin position="268"/>
        <end position="288"/>
    </location>
</feature>
<feature type="transmembrane region" description="Helical" evidence="1">
    <location>
        <begin position="243"/>
        <end position="259"/>
    </location>
</feature>
<feature type="transmembrane region" description="Helical" evidence="1">
    <location>
        <begin position="109"/>
        <end position="130"/>
    </location>
</feature>
<feature type="transmembrane region" description="Helical" evidence="1">
    <location>
        <begin position="56"/>
        <end position="74"/>
    </location>
</feature>
<accession>A0ABT7PR01</accession>
<evidence type="ECO:0008006" key="4">
    <source>
        <dbReference type="Google" id="ProtNLM"/>
    </source>
</evidence>
<reference evidence="2 3" key="1">
    <citation type="submission" date="2023-06" db="EMBL/GenBank/DDBJ databases">
        <title>Roseiconus lacunae JC819 isolated from Gulf of Mannar region, Tamil Nadu.</title>
        <authorList>
            <person name="Pk S."/>
            <person name="Ch S."/>
            <person name="Ch V.R."/>
        </authorList>
    </citation>
    <scope>NUCLEOTIDE SEQUENCE [LARGE SCALE GENOMIC DNA]</scope>
    <source>
        <strain evidence="2 3">JC819</strain>
    </source>
</reference>
<protein>
    <recommendedName>
        <fullName evidence="4">O-antigen ligase domain-containing protein</fullName>
    </recommendedName>
</protein>
<sequence length="449" mass="48053">MSDTSALTSSPPRTQPLSVSRTTSSMKLMRAGIWAYVLLLFFEGALRKWFLPGLATPLLVIRDPVALAVIFLAGRERLMPLNTYVVGVFVIGITAAIGAVFSGHGHPFVAAYGARLMLIHFPFAFAMGRILNREDVLKFGEFMLWLTVVMVILAGLQFFSPQSAWVNRGVGGDMEGAGFDGAMGYFRPPGTFSFTNGLTLFLGVSAAFIFYFWLEPGRVKRSLLLAATTALIASIPLSISRALVFEVLITIVFTTVVAIRRPKYAKKLFPAFVGIAFAIGVLAMTPALQTATEVLTSRFTAASKAEGGLEGTLGDRFLGGLLSAVANSAEKPLLGSGLGLGTNVGAKLATGQVQFVLAEAEWARTIDEIGPFLGMTLIMIRTGLAFHLLWLSFVQIGKGSPLPWLLMSFGFLIIAQGGWAQPTALGFHSLIVGLVLASLRPGNSPAFPR</sequence>
<dbReference type="Proteomes" id="UP001239462">
    <property type="component" value="Unassembled WGS sequence"/>
</dbReference>
<comment type="caution">
    <text evidence="2">The sequence shown here is derived from an EMBL/GenBank/DDBJ whole genome shotgun (WGS) entry which is preliminary data.</text>
</comment>
<evidence type="ECO:0000256" key="1">
    <source>
        <dbReference type="SAM" id="Phobius"/>
    </source>
</evidence>